<evidence type="ECO:0000313" key="1">
    <source>
        <dbReference type="EMBL" id="QEG24848.1"/>
    </source>
</evidence>
<accession>A0A5B9PEL4</accession>
<dbReference type="Proteomes" id="UP000322214">
    <property type="component" value="Chromosome"/>
</dbReference>
<dbReference type="AlphaFoldDB" id="A0A5B9PEL4"/>
<evidence type="ECO:0000313" key="2">
    <source>
        <dbReference type="Proteomes" id="UP000322214"/>
    </source>
</evidence>
<reference evidence="1 2" key="1">
    <citation type="submission" date="2019-08" db="EMBL/GenBank/DDBJ databases">
        <title>Deep-cultivation of Planctomycetes and their phenomic and genomic characterization uncovers novel biology.</title>
        <authorList>
            <person name="Wiegand S."/>
            <person name="Jogler M."/>
            <person name="Boedeker C."/>
            <person name="Pinto D."/>
            <person name="Vollmers J."/>
            <person name="Rivas-Marin E."/>
            <person name="Kohn T."/>
            <person name="Peeters S.H."/>
            <person name="Heuer A."/>
            <person name="Rast P."/>
            <person name="Oberbeckmann S."/>
            <person name="Bunk B."/>
            <person name="Jeske O."/>
            <person name="Meyerdierks A."/>
            <person name="Storesund J.E."/>
            <person name="Kallscheuer N."/>
            <person name="Luecker S."/>
            <person name="Lage O.M."/>
            <person name="Pohl T."/>
            <person name="Merkel B.J."/>
            <person name="Hornburger P."/>
            <person name="Mueller R.-W."/>
            <person name="Bruemmer F."/>
            <person name="Labrenz M."/>
            <person name="Spormann A.M."/>
            <person name="Op den Camp H."/>
            <person name="Overmann J."/>
            <person name="Amann R."/>
            <person name="Jetten M.S.M."/>
            <person name="Mascher T."/>
            <person name="Medema M.H."/>
            <person name="Devos D.P."/>
            <person name="Kaster A.-K."/>
            <person name="Ovreas L."/>
            <person name="Rohde M."/>
            <person name="Galperin M.Y."/>
            <person name="Jogler C."/>
        </authorList>
    </citation>
    <scope>NUCLEOTIDE SEQUENCE [LARGE SCALE GENOMIC DNA]</scope>
    <source>
        <strain evidence="1 2">FC18</strain>
    </source>
</reference>
<proteinExistence type="predicted"/>
<dbReference type="EMBL" id="CP042912">
    <property type="protein sequence ID" value="QEG24848.1"/>
    <property type="molecule type" value="Genomic_DNA"/>
</dbReference>
<gene>
    <name evidence="1" type="ORF">MFFC18_47710</name>
</gene>
<name>A0A5B9PEL4_9BACT</name>
<organism evidence="1 2">
    <name type="scientific">Mariniblastus fucicola</name>
    <dbReference type="NCBI Taxonomy" id="980251"/>
    <lineage>
        <taxon>Bacteria</taxon>
        <taxon>Pseudomonadati</taxon>
        <taxon>Planctomycetota</taxon>
        <taxon>Planctomycetia</taxon>
        <taxon>Pirellulales</taxon>
        <taxon>Pirellulaceae</taxon>
        <taxon>Mariniblastus</taxon>
    </lineage>
</organism>
<keyword evidence="2" id="KW-1185">Reference proteome</keyword>
<dbReference type="RefSeq" id="WP_075083598.1">
    <property type="nucleotide sequence ID" value="NZ_CP042912.1"/>
</dbReference>
<protein>
    <submittedName>
        <fullName evidence="1">Uncharacterized protein</fullName>
    </submittedName>
</protein>
<sequence>MALPDHVVEILDSIGQAAVEVSASFDTLRAFVGVWRFNPSDIPGGIKRYAFLGSHDVLYVLRRFEVNRELIDRDLDVHPEQLLTLQCITVADVAIAESILSTWLPSIGDLGEPRHCDIPI</sequence>
<dbReference type="KEGG" id="mff:MFFC18_47710"/>